<evidence type="ECO:0000259" key="1">
    <source>
        <dbReference type="Pfam" id="PF09346"/>
    </source>
</evidence>
<dbReference type="Proteomes" id="UP000297613">
    <property type="component" value="Unassembled WGS sequence"/>
</dbReference>
<dbReference type="Gene3D" id="3.40.1580.10">
    <property type="entry name" value="SMI1/KNR4-like"/>
    <property type="match status" value="1"/>
</dbReference>
<dbReference type="InterPro" id="IPR037883">
    <property type="entry name" value="Knr4/Smi1-like_sf"/>
</dbReference>
<reference evidence="2 3" key="1">
    <citation type="journal article" date="2019" name="PLoS Negl. Trop. Dis.">
        <title>Revisiting the worldwide diversity of Leptospira species in the environment.</title>
        <authorList>
            <person name="Vincent A.T."/>
            <person name="Schiettekatte O."/>
            <person name="Bourhy P."/>
            <person name="Veyrier F.J."/>
            <person name="Picardeau M."/>
        </authorList>
    </citation>
    <scope>NUCLEOTIDE SEQUENCE [LARGE SCALE GENOMIC DNA]</scope>
    <source>
        <strain evidence="2 3">201702445</strain>
    </source>
</reference>
<accession>A0A6N4R2U9</accession>
<feature type="domain" description="Knr4/Smi1-like" evidence="1">
    <location>
        <begin position="35"/>
        <end position="137"/>
    </location>
</feature>
<evidence type="ECO:0000313" key="3">
    <source>
        <dbReference type="Proteomes" id="UP000297613"/>
    </source>
</evidence>
<protein>
    <submittedName>
        <fullName evidence="2">SMI1/KNR4 family protein</fullName>
    </submittedName>
</protein>
<proteinExistence type="predicted"/>
<dbReference type="Pfam" id="PF09346">
    <property type="entry name" value="SMI1_KNR4"/>
    <property type="match status" value="1"/>
</dbReference>
<dbReference type="InterPro" id="IPR018958">
    <property type="entry name" value="Knr4/Smi1-like_dom"/>
</dbReference>
<evidence type="ECO:0000313" key="2">
    <source>
        <dbReference type="EMBL" id="TGL88010.1"/>
    </source>
</evidence>
<dbReference type="EMBL" id="RQGM01000014">
    <property type="protein sequence ID" value="TGL88010.1"/>
    <property type="molecule type" value="Genomic_DNA"/>
</dbReference>
<gene>
    <name evidence="2" type="ORF">EHQ83_04250</name>
</gene>
<sequence>MIQNALQELIRLTWIKAGKEDNLLYAKSGSDLKGLPSSLKELYSFADGQKEELVPIFEMYRFLRSKEAFEFKRSMDEVALEEGWYEDHWWEKTWFPFAEDGAGQFLVVDKNSGNVLEFNHDDPKRPILAESLEAYINSLVVGLKSGELTYDVEIGICSTEDLERYRKERKSWVHSRRLLRYYNLFDGLFRGSRLNPIS</sequence>
<name>A0A6N4R2U9_9LEPT</name>
<organism evidence="2 3">
    <name type="scientific">Leptospira yasudae</name>
    <dbReference type="NCBI Taxonomy" id="2202201"/>
    <lineage>
        <taxon>Bacteria</taxon>
        <taxon>Pseudomonadati</taxon>
        <taxon>Spirochaetota</taxon>
        <taxon>Spirochaetia</taxon>
        <taxon>Leptospirales</taxon>
        <taxon>Leptospiraceae</taxon>
        <taxon>Leptospira</taxon>
    </lineage>
</organism>
<dbReference type="SUPFAM" id="SSF160631">
    <property type="entry name" value="SMI1/KNR4-like"/>
    <property type="match status" value="1"/>
</dbReference>
<dbReference type="AlphaFoldDB" id="A0A6N4R2U9"/>
<dbReference type="RefSeq" id="WP_135574473.1">
    <property type="nucleotide sequence ID" value="NZ_RQGK01000009.1"/>
</dbReference>
<comment type="caution">
    <text evidence="2">The sequence shown here is derived from an EMBL/GenBank/DDBJ whole genome shotgun (WGS) entry which is preliminary data.</text>
</comment>